<accession>A0ABV5LBF6</accession>
<proteinExistence type="predicted"/>
<evidence type="ECO:0000313" key="3">
    <source>
        <dbReference type="Proteomes" id="UP001589753"/>
    </source>
</evidence>
<gene>
    <name evidence="2" type="ORF">ACFFUA_17405</name>
</gene>
<comment type="caution">
    <text evidence="2">The sequence shown here is derived from an EMBL/GenBank/DDBJ whole genome shotgun (WGS) entry which is preliminary data.</text>
</comment>
<reference evidence="2 3" key="1">
    <citation type="submission" date="2024-09" db="EMBL/GenBank/DDBJ databases">
        <authorList>
            <person name="Sun Q."/>
            <person name="Mori K."/>
        </authorList>
    </citation>
    <scope>NUCLEOTIDE SEQUENCE [LARGE SCALE GENOMIC DNA]</scope>
    <source>
        <strain evidence="2 3">JCM 9767</strain>
    </source>
</reference>
<dbReference type="RefSeq" id="WP_159044650.1">
    <property type="nucleotide sequence ID" value="NZ_JBHMDI010000042.1"/>
</dbReference>
<protein>
    <submittedName>
        <fullName evidence="2">Uncharacterized protein</fullName>
    </submittedName>
</protein>
<evidence type="ECO:0000313" key="2">
    <source>
        <dbReference type="EMBL" id="MFB9349219.1"/>
    </source>
</evidence>
<feature type="region of interest" description="Disordered" evidence="1">
    <location>
        <begin position="395"/>
        <end position="419"/>
    </location>
</feature>
<feature type="region of interest" description="Disordered" evidence="1">
    <location>
        <begin position="73"/>
        <end position="117"/>
    </location>
</feature>
<name>A0ABV5LBF6_9ACTN</name>
<dbReference type="Proteomes" id="UP001589753">
    <property type="component" value="Unassembled WGS sequence"/>
</dbReference>
<dbReference type="EMBL" id="JBHMDI010000042">
    <property type="protein sequence ID" value="MFB9349219.1"/>
    <property type="molecule type" value="Genomic_DNA"/>
</dbReference>
<feature type="compositionally biased region" description="Basic residues" evidence="1">
    <location>
        <begin position="403"/>
        <end position="419"/>
    </location>
</feature>
<sequence length="419" mass="46974">MGARDPQFPDVELIESTRTHVRWTLQQYSAPVSFPCNQCQRTVRDSVVAIKTTSSGRKLPHCTDCHRRKITSTLNARDHHAASEATAPEPDSNRSEAAEDPEQEVVIQQADPGRPHDVIETESSLQWTFVLRQHHLDHGYCPLPVQAVRRMRTVKVVHLDYGRAFPTVLSATLGKKITRERLRGVRWPQSQVMPGLRITAELGRSRLCLSLTPLERPVHVARRQFFHDYDPRIIARELPAITQHDSESVAPSLDLLVQETIRKLGYLDEEGRALLPMQNLITNVRSHRGPQDWSGAAVRAAVNGLISRQRLKWATGSCAADGILNYPARPGERTIRLVCYTPFVLPVREKEQLRVVQLPSASSQHGVAGHLMKIEHLGKQASDEARAAYSEAHRKAGLTGSHKLPKGHTYVRPHKRGGT</sequence>
<evidence type="ECO:0000256" key="1">
    <source>
        <dbReference type="SAM" id="MobiDB-lite"/>
    </source>
</evidence>
<organism evidence="2 3">
    <name type="scientific">Streptomyces heliomycini</name>
    <dbReference type="NCBI Taxonomy" id="284032"/>
    <lineage>
        <taxon>Bacteria</taxon>
        <taxon>Bacillati</taxon>
        <taxon>Actinomycetota</taxon>
        <taxon>Actinomycetes</taxon>
        <taxon>Kitasatosporales</taxon>
        <taxon>Streptomycetaceae</taxon>
        <taxon>Streptomyces</taxon>
    </lineage>
</organism>
<keyword evidence="3" id="KW-1185">Reference proteome</keyword>